<dbReference type="GO" id="GO:0005815">
    <property type="term" value="C:microtubule organizing center"/>
    <property type="evidence" value="ECO:0007669"/>
    <property type="project" value="UniProtKB-SubCell"/>
</dbReference>
<dbReference type="Pfam" id="PF10495">
    <property type="entry name" value="PACT_coil_coil"/>
    <property type="match status" value="1"/>
</dbReference>
<evidence type="ECO:0000256" key="6">
    <source>
        <dbReference type="SAM" id="MobiDB-lite"/>
    </source>
</evidence>
<comment type="subcellular location">
    <subcellularLocation>
        <location evidence="1">Cytoplasm</location>
        <location evidence="1">Cytoskeleton</location>
        <location evidence="1">Microtubule organizing center</location>
    </subcellularLocation>
</comment>
<dbReference type="GO" id="GO:0005737">
    <property type="term" value="C:cytoplasm"/>
    <property type="evidence" value="ECO:0007669"/>
    <property type="project" value="UniProtKB-ARBA"/>
</dbReference>
<name>A0A077WZ69_9FUNG</name>
<proteinExistence type="predicted"/>
<evidence type="ECO:0000256" key="1">
    <source>
        <dbReference type="ARBA" id="ARBA00004267"/>
    </source>
</evidence>
<evidence type="ECO:0000256" key="5">
    <source>
        <dbReference type="ARBA" id="ARBA00023212"/>
    </source>
</evidence>
<dbReference type="AlphaFoldDB" id="A0A077WZ69"/>
<evidence type="ECO:0000256" key="2">
    <source>
        <dbReference type="ARBA" id="ARBA00022490"/>
    </source>
</evidence>
<protein>
    <recommendedName>
        <fullName evidence="7">Pericentrin/AKAP-450 centrosomal targeting domain-containing protein</fullName>
    </recommendedName>
</protein>
<feature type="compositionally biased region" description="Polar residues" evidence="6">
    <location>
        <begin position="189"/>
        <end position="199"/>
    </location>
</feature>
<feature type="domain" description="Pericentrin/AKAP-450 centrosomal targeting" evidence="7">
    <location>
        <begin position="234"/>
        <end position="302"/>
    </location>
</feature>
<reference evidence="8" key="1">
    <citation type="journal article" date="2014" name="Genome Announc.">
        <title>De novo whole-genome sequence and genome annotation of Lichtheimia ramosa.</title>
        <authorList>
            <person name="Linde J."/>
            <person name="Schwartze V."/>
            <person name="Binder U."/>
            <person name="Lass-Florl C."/>
            <person name="Voigt K."/>
            <person name="Horn F."/>
        </authorList>
    </citation>
    <scope>NUCLEOTIDE SEQUENCE</scope>
    <source>
        <strain evidence="8">JMRC FSU:6197</strain>
    </source>
</reference>
<accession>A0A077WZ69</accession>
<keyword evidence="5" id="KW-0206">Cytoskeleton</keyword>
<evidence type="ECO:0000259" key="7">
    <source>
        <dbReference type="Pfam" id="PF10495"/>
    </source>
</evidence>
<evidence type="ECO:0000313" key="8">
    <source>
        <dbReference type="EMBL" id="CDS12585.1"/>
    </source>
</evidence>
<gene>
    <name evidence="8" type="ORF">LRAMOSA04771</name>
</gene>
<organism evidence="8">
    <name type="scientific">Lichtheimia ramosa</name>
    <dbReference type="NCBI Taxonomy" id="688394"/>
    <lineage>
        <taxon>Eukaryota</taxon>
        <taxon>Fungi</taxon>
        <taxon>Fungi incertae sedis</taxon>
        <taxon>Mucoromycota</taxon>
        <taxon>Mucoromycotina</taxon>
        <taxon>Mucoromycetes</taxon>
        <taxon>Mucorales</taxon>
        <taxon>Lichtheimiaceae</taxon>
        <taxon>Lichtheimia</taxon>
    </lineage>
</organism>
<evidence type="ECO:0000256" key="3">
    <source>
        <dbReference type="ARBA" id="ARBA00022553"/>
    </source>
</evidence>
<dbReference type="OrthoDB" id="2020852at2759"/>
<sequence length="307" mass="36103">MSTSSDYSVMVFSKDLPQSSLILDSPVTLSQHLFKNAPRTLFDEMECRKTDLQEPSIHHDQANDPMSKQNNDRIEQFKVESEFSWKSLVRRLREENASLLNTVKLTREDLRQAKYEKAELEKTLRLRKQESDKMINDLQQQLEEEKKLREQASARAIVSRDIDAAHEHLQQLQLEVDALEKRKENLMATTKDQQQQASNLDKDTRHESLDHPQSLLDEMEQLKTLLDESEQRYEDERKRRLELMFQKRYLLLVNRGYEDCESARAEDTPMADTRHHSSIILSPTSKWRACVTLIIAIQRLRKSLHTT</sequence>
<keyword evidence="3" id="KW-0597">Phosphoprotein</keyword>
<dbReference type="InterPro" id="IPR019528">
    <property type="entry name" value="PACT_domain"/>
</dbReference>
<feature type="region of interest" description="Disordered" evidence="6">
    <location>
        <begin position="189"/>
        <end position="208"/>
    </location>
</feature>
<keyword evidence="4" id="KW-0175">Coiled coil</keyword>
<dbReference type="EMBL" id="LK023368">
    <property type="protein sequence ID" value="CDS12585.1"/>
    <property type="molecule type" value="Genomic_DNA"/>
</dbReference>
<evidence type="ECO:0000256" key="4">
    <source>
        <dbReference type="ARBA" id="ARBA00023054"/>
    </source>
</evidence>
<keyword evidence="2" id="KW-0963">Cytoplasm</keyword>